<reference evidence="1 2" key="1">
    <citation type="journal article" date="2015" name="Fungal Genet. Biol.">
        <title>Evolution of novel wood decay mechanisms in Agaricales revealed by the genome sequences of Fistulina hepatica and Cylindrobasidium torrendii.</title>
        <authorList>
            <person name="Floudas D."/>
            <person name="Held B.W."/>
            <person name="Riley R."/>
            <person name="Nagy L.G."/>
            <person name="Koehler G."/>
            <person name="Ransdell A.S."/>
            <person name="Younus H."/>
            <person name="Chow J."/>
            <person name="Chiniquy J."/>
            <person name="Lipzen A."/>
            <person name="Tritt A."/>
            <person name="Sun H."/>
            <person name="Haridas S."/>
            <person name="LaButti K."/>
            <person name="Ohm R.A."/>
            <person name="Kues U."/>
            <person name="Blanchette R.A."/>
            <person name="Grigoriev I.V."/>
            <person name="Minto R.E."/>
            <person name="Hibbett D.S."/>
        </authorList>
    </citation>
    <scope>NUCLEOTIDE SEQUENCE [LARGE SCALE GENOMIC DNA]</scope>
    <source>
        <strain evidence="1 2">FP15055 ss-10</strain>
    </source>
</reference>
<dbReference type="Proteomes" id="UP000054007">
    <property type="component" value="Unassembled WGS sequence"/>
</dbReference>
<protein>
    <submittedName>
        <fullName evidence="1">Uncharacterized protein</fullName>
    </submittedName>
</protein>
<keyword evidence="2" id="KW-1185">Reference proteome</keyword>
<dbReference type="OrthoDB" id="3055280at2759"/>
<organism evidence="1 2">
    <name type="scientific">Cylindrobasidium torrendii FP15055 ss-10</name>
    <dbReference type="NCBI Taxonomy" id="1314674"/>
    <lineage>
        <taxon>Eukaryota</taxon>
        <taxon>Fungi</taxon>
        <taxon>Dikarya</taxon>
        <taxon>Basidiomycota</taxon>
        <taxon>Agaricomycotina</taxon>
        <taxon>Agaricomycetes</taxon>
        <taxon>Agaricomycetidae</taxon>
        <taxon>Agaricales</taxon>
        <taxon>Marasmiineae</taxon>
        <taxon>Physalacriaceae</taxon>
        <taxon>Cylindrobasidium</taxon>
    </lineage>
</organism>
<sequence length="400" mass="46228">MGGSDTFCGVTGGCYIESENVYPRDITEAWVDSGGKKKNEPSVEVLKELVIPADDVEASVDLVLLAPIKPNGKFDTEMSENMTEYEGVPARGSIGAFVNLTIAENVDLTAFRLFHCEKERFVGKLRTMHDGGQSNALKAFEEGKDYTDLSIIFDKYYVRLDMFRILLGRFPEIEPHMLYHAIHLEPCENEPDWEDCNIREQWAYWLNVVDVDEDEEDPEEAETFWLNLVSRKDLTKEEIVKEAWMGRGRMYHHSRVDRFPHADPLPALDPGSKTSPFARFTLDLFFYFCENFLECHDVAVLAILDRATRAFILPHIDRISENSIRRYEPHLLPIGTTAYDRGMEEFDEWERVWKGEPVPWCAYAQECRRSPHMKNRARFWRIAGRTRELIGNEGMLSPIV</sequence>
<dbReference type="AlphaFoldDB" id="A0A0D7B255"/>
<dbReference type="EMBL" id="KN880624">
    <property type="protein sequence ID" value="KIY64673.1"/>
    <property type="molecule type" value="Genomic_DNA"/>
</dbReference>
<accession>A0A0D7B255</accession>
<evidence type="ECO:0000313" key="1">
    <source>
        <dbReference type="EMBL" id="KIY64673.1"/>
    </source>
</evidence>
<evidence type="ECO:0000313" key="2">
    <source>
        <dbReference type="Proteomes" id="UP000054007"/>
    </source>
</evidence>
<proteinExistence type="predicted"/>
<name>A0A0D7B255_9AGAR</name>
<gene>
    <name evidence="1" type="ORF">CYLTODRAFT_88647</name>
</gene>